<dbReference type="PANTHER" id="PTHR46093:SF18">
    <property type="entry name" value="FIBRONECTIN TYPE-III DOMAIN-CONTAINING PROTEIN"/>
    <property type="match status" value="1"/>
</dbReference>
<dbReference type="SUPFAM" id="SSF50965">
    <property type="entry name" value="Galactose oxidase, central domain"/>
    <property type="match status" value="1"/>
</dbReference>
<dbReference type="GO" id="GO:0007124">
    <property type="term" value="P:pseudohyphal growth"/>
    <property type="evidence" value="ECO:0007669"/>
    <property type="project" value="EnsemblFungi"/>
</dbReference>
<evidence type="ECO:0000256" key="1">
    <source>
        <dbReference type="ARBA" id="ARBA00022441"/>
    </source>
</evidence>
<keyword evidence="2" id="KW-0677">Repeat</keyword>
<evidence type="ECO:0000256" key="3">
    <source>
        <dbReference type="SAM" id="MobiDB-lite"/>
    </source>
</evidence>
<dbReference type="RefSeq" id="XP_003668281.1">
    <property type="nucleotide sequence ID" value="XM_003668233.1"/>
</dbReference>
<dbReference type="Gene3D" id="2.120.10.80">
    <property type="entry name" value="Kelch-type beta propeller"/>
    <property type="match status" value="2"/>
</dbReference>
<protein>
    <submittedName>
        <fullName evidence="4">Uncharacterized protein</fullName>
    </submittedName>
</protein>
<dbReference type="EMBL" id="HE580267">
    <property type="protein sequence ID" value="CCD23038.1"/>
    <property type="molecule type" value="Genomic_DNA"/>
</dbReference>
<dbReference type="InterPro" id="IPR015915">
    <property type="entry name" value="Kelch-typ_b-propeller"/>
</dbReference>
<reference evidence="4 5" key="1">
    <citation type="journal article" date="2011" name="Proc. Natl. Acad. Sci. U.S.A.">
        <title>Evolutionary erosion of yeast sex chromosomes by mating-type switching accidents.</title>
        <authorList>
            <person name="Gordon J.L."/>
            <person name="Armisen D."/>
            <person name="Proux-Wera E."/>
            <person name="Oheigeartaigh S.S."/>
            <person name="Byrne K.P."/>
            <person name="Wolfe K.H."/>
        </authorList>
    </citation>
    <scope>NUCLEOTIDE SEQUENCE [LARGE SCALE GENOMIC DNA]</scope>
    <source>
        <strain evidence="5">ATCC 10597 / BCRC 20456 / CBS 421 / NBRC 0211 / NRRL Y-12639</strain>
    </source>
</reference>
<dbReference type="GO" id="GO:0000209">
    <property type="term" value="P:protein polyubiquitination"/>
    <property type="evidence" value="ECO:0007669"/>
    <property type="project" value="EnsemblFungi"/>
</dbReference>
<dbReference type="GO" id="GO:0004862">
    <property type="term" value="F:cAMP-dependent protein kinase inhibitor activity"/>
    <property type="evidence" value="ECO:0007669"/>
    <property type="project" value="EnsemblFungi"/>
</dbReference>
<dbReference type="GO" id="GO:0005886">
    <property type="term" value="C:plasma membrane"/>
    <property type="evidence" value="ECO:0007669"/>
    <property type="project" value="EnsemblFungi"/>
</dbReference>
<dbReference type="STRING" id="1071378.G0W5F0"/>
<dbReference type="HOGENOM" id="CLU_015198_0_0_1"/>
<proteinExistence type="predicted"/>
<feature type="region of interest" description="Disordered" evidence="3">
    <location>
        <begin position="605"/>
        <end position="629"/>
    </location>
</feature>
<evidence type="ECO:0000313" key="5">
    <source>
        <dbReference type="Proteomes" id="UP000000689"/>
    </source>
</evidence>
<dbReference type="GO" id="GO:0046580">
    <property type="term" value="P:negative regulation of Ras protein signal transduction"/>
    <property type="evidence" value="ECO:0007669"/>
    <property type="project" value="EnsemblFungi"/>
</dbReference>
<dbReference type="GO" id="GO:0010255">
    <property type="term" value="P:glucose mediated signaling pathway"/>
    <property type="evidence" value="ECO:0007669"/>
    <property type="project" value="EnsemblFungi"/>
</dbReference>
<organism evidence="4 5">
    <name type="scientific">Naumovozyma dairenensis (strain ATCC 10597 / BCRC 20456 / CBS 421 / NBRC 0211 / NRRL Y-12639)</name>
    <name type="common">Saccharomyces dairenensis</name>
    <dbReference type="NCBI Taxonomy" id="1071378"/>
    <lineage>
        <taxon>Eukaryota</taxon>
        <taxon>Fungi</taxon>
        <taxon>Dikarya</taxon>
        <taxon>Ascomycota</taxon>
        <taxon>Saccharomycotina</taxon>
        <taxon>Saccharomycetes</taxon>
        <taxon>Saccharomycetales</taxon>
        <taxon>Saccharomycetaceae</taxon>
        <taxon>Naumovozyma</taxon>
    </lineage>
</organism>
<keyword evidence="1" id="KW-0880">Kelch repeat</keyword>
<dbReference type="AlphaFoldDB" id="G0W5F0"/>
<dbReference type="GO" id="GO:0006511">
    <property type="term" value="P:ubiquitin-dependent protein catabolic process"/>
    <property type="evidence" value="ECO:0007669"/>
    <property type="project" value="EnsemblFungi"/>
</dbReference>
<dbReference type="GO" id="GO:0046579">
    <property type="term" value="P:positive regulation of Ras protein signal transduction"/>
    <property type="evidence" value="ECO:0007669"/>
    <property type="project" value="EnsemblFungi"/>
</dbReference>
<evidence type="ECO:0000313" key="4">
    <source>
        <dbReference type="EMBL" id="CCD23038.1"/>
    </source>
</evidence>
<accession>G0W5F0</accession>
<dbReference type="OMA" id="IPYMSNY"/>
<dbReference type="PANTHER" id="PTHR46093">
    <property type="entry name" value="ACYL-COA-BINDING DOMAIN-CONTAINING PROTEIN 5"/>
    <property type="match status" value="1"/>
</dbReference>
<gene>
    <name evidence="4" type="primary">NDAI0A08860</name>
    <name evidence="4" type="ordered locus">NDAI_0A08860</name>
</gene>
<keyword evidence="5" id="KW-1185">Reference proteome</keyword>
<feature type="compositionally biased region" description="Low complexity" evidence="3">
    <location>
        <begin position="441"/>
        <end position="450"/>
    </location>
</feature>
<dbReference type="InterPro" id="IPR011043">
    <property type="entry name" value="Gal_Oxase/kelch_b-propeller"/>
</dbReference>
<dbReference type="GO" id="GO:0001403">
    <property type="term" value="P:invasive growth in response to glucose limitation"/>
    <property type="evidence" value="ECO:0007669"/>
    <property type="project" value="EnsemblFungi"/>
</dbReference>
<dbReference type="eggNOG" id="ENOG502QV98">
    <property type="taxonomic scope" value="Eukaryota"/>
</dbReference>
<dbReference type="Proteomes" id="UP000000689">
    <property type="component" value="Chromosome 1"/>
</dbReference>
<name>G0W5F0_NAUDC</name>
<feature type="compositionally biased region" description="Low complexity" evidence="3">
    <location>
        <begin position="460"/>
        <end position="495"/>
    </location>
</feature>
<dbReference type="GeneID" id="11495505"/>
<evidence type="ECO:0000256" key="2">
    <source>
        <dbReference type="ARBA" id="ARBA00022737"/>
    </source>
</evidence>
<dbReference type="OrthoDB" id="10251809at2759"/>
<sequence length="856" mass="97432">MIQVLQLDYTNATQFPVLTYLTNYTPVLMPLQSKKSSEHIRSENEFLLKKYYAMKKPLNLSQLRTASITSSTNSELQRENNKITFFVDHFKVYSPLEVDQFKIRYNQIGFRNNSTAQIDDTHRRDLLHDAQQPQHNEEENEHHVSLNNNTLQEHSRLYSVPLHLNEINEKDSYLKYYSKLLTVELKDMSILQRHNLWEPVISSNFTDLLVKNNDLISNREGLAPKPECPLFISGLDYIPKAYDNYSGSSLILALFSEYKLPSLMYQCSIEFNGQLYIFGGLSACYRNDDEIPNMSDFYVDPIANLPPPLSHEVINNPIMINNPHLYVISINSQHLSRPEIWGHIPPPLLCMTASKLTERHIVFYGGFEIKTEVSCDTNGKYYLKKSSLLNNTFYILDTVTFKFSKVEVIAQPNQFVTYPTFSPRFGHMQVSIENFKNKPYNNHNTHSHNNSIDRPNIEESNVNNNNDNSNLTDHTDSNSSIGSISKNGTTSSSSYSTGVSTILIFGGYRQTGEDKYEAMNDMWELDIPIVVRGKKSYYKFADTVTAIKIPIDHENGNWPSPRAFFAYSIPDTCLLCSSSLETRLLERLKKDFCIDSEPVEHSNTRVLFGNVNNRSNDSENKNNKNNRQLIKESSLKRGSCLLDPRMNNTASPLLVFGHQQHPQKKNGYGDKSVLVLHGGSNNNKVFGDMWWFNIETKIWSKIDTHAKTEKDELIPIEMKLVGHTMVDTNFMSINIGGLTQEDVNELYKTNNEDTYSGSQETPHIKGLGHSIMNVFDLNTQCLQNCVIATENNELVLKKDDPDSKIDSILCLGSSSLQCNGTVVMIGGVVARRSNLQKLYLRGVVLEFILPSMSLAG</sequence>
<dbReference type="GO" id="GO:0032794">
    <property type="term" value="F:GTPase activating protein binding"/>
    <property type="evidence" value="ECO:0007669"/>
    <property type="project" value="EnsemblFungi"/>
</dbReference>
<dbReference type="KEGG" id="ndi:NDAI_0A08860"/>
<feature type="region of interest" description="Disordered" evidence="3">
    <location>
        <begin position="436"/>
        <end position="495"/>
    </location>
</feature>